<keyword evidence="4" id="KW-0411">Iron-sulfur</keyword>
<evidence type="ECO:0000313" key="8">
    <source>
        <dbReference type="EMBL" id="RNM41998.1"/>
    </source>
</evidence>
<evidence type="ECO:0000313" key="7">
    <source>
        <dbReference type="EMBL" id="RDB71535.1"/>
    </source>
</evidence>
<evidence type="ECO:0000256" key="1">
    <source>
        <dbReference type="ARBA" id="ARBA00022485"/>
    </source>
</evidence>
<dbReference type="RefSeq" id="WP_114545042.1">
    <property type="nucleotide sequence ID" value="NZ_QICC01000021.1"/>
</dbReference>
<gene>
    <name evidence="7" type="ORF">C1876_01935</name>
    <name evidence="8" type="ORF">DMP09_06825</name>
</gene>
<evidence type="ECO:0000256" key="2">
    <source>
        <dbReference type="ARBA" id="ARBA00022723"/>
    </source>
</evidence>
<dbReference type="InterPro" id="IPR008254">
    <property type="entry name" value="Flavodoxin/NO_synth"/>
</dbReference>
<dbReference type="SUPFAM" id="SSF52218">
    <property type="entry name" value="Flavoproteins"/>
    <property type="match status" value="1"/>
</dbReference>
<dbReference type="EMBL" id="QICC01000021">
    <property type="protein sequence ID" value="RNM41998.1"/>
    <property type="molecule type" value="Genomic_DNA"/>
</dbReference>
<dbReference type="PROSITE" id="PS51379">
    <property type="entry name" value="4FE4S_FER_2"/>
    <property type="match status" value="2"/>
</dbReference>
<dbReference type="InterPro" id="IPR029039">
    <property type="entry name" value="Flavoprotein-like_sf"/>
</dbReference>
<dbReference type="PROSITE" id="PS00198">
    <property type="entry name" value="4FE4S_FER_1"/>
    <property type="match status" value="1"/>
</dbReference>
<protein>
    <submittedName>
        <fullName evidence="8">4Fe-4S ferredoxin</fullName>
    </submittedName>
</protein>
<dbReference type="PANTHER" id="PTHR43687">
    <property type="entry name" value="ADENYLYLSULFATE REDUCTASE, BETA SUBUNIT"/>
    <property type="match status" value="1"/>
</dbReference>
<dbReference type="EMBL" id="PPTT01000002">
    <property type="protein sequence ID" value="RDB71535.1"/>
    <property type="molecule type" value="Genomic_DNA"/>
</dbReference>
<evidence type="ECO:0000259" key="6">
    <source>
        <dbReference type="PROSITE" id="PS51379"/>
    </source>
</evidence>
<dbReference type="PROSITE" id="PS00201">
    <property type="entry name" value="FLAVODOXIN"/>
    <property type="match status" value="1"/>
</dbReference>
<dbReference type="GO" id="GO:0051539">
    <property type="term" value="F:4 iron, 4 sulfur cluster binding"/>
    <property type="evidence" value="ECO:0007669"/>
    <property type="project" value="UniProtKB-KW"/>
</dbReference>
<dbReference type="Gene3D" id="3.30.70.20">
    <property type="match status" value="1"/>
</dbReference>
<keyword evidence="3" id="KW-0408">Iron</keyword>
<name>A0A3N0IYC9_9ACTN</name>
<dbReference type="PROSITE" id="PS50902">
    <property type="entry name" value="FLAVODOXIN_LIKE"/>
    <property type="match status" value="1"/>
</dbReference>
<organism evidence="8 10">
    <name type="scientific">Eggerthella sinensis</name>
    <dbReference type="NCBI Taxonomy" id="242230"/>
    <lineage>
        <taxon>Bacteria</taxon>
        <taxon>Bacillati</taxon>
        <taxon>Actinomycetota</taxon>
        <taxon>Coriobacteriia</taxon>
        <taxon>Eggerthellales</taxon>
        <taxon>Eggerthellaceae</taxon>
        <taxon>Eggerthella</taxon>
    </lineage>
</organism>
<dbReference type="GO" id="GO:0046872">
    <property type="term" value="F:metal ion binding"/>
    <property type="evidence" value="ECO:0007669"/>
    <property type="project" value="UniProtKB-KW"/>
</dbReference>
<dbReference type="Proteomes" id="UP000253817">
    <property type="component" value="Unassembled WGS sequence"/>
</dbReference>
<dbReference type="InterPro" id="IPR017896">
    <property type="entry name" value="4Fe4S_Fe-S-bd"/>
</dbReference>
<evidence type="ECO:0000313" key="9">
    <source>
        <dbReference type="Proteomes" id="UP000253817"/>
    </source>
</evidence>
<dbReference type="InterPro" id="IPR047964">
    <property type="entry name" value="EFR1-like"/>
</dbReference>
<proteinExistence type="predicted"/>
<comment type="caution">
    <text evidence="8">The sequence shown here is derived from an EMBL/GenBank/DDBJ whole genome shotgun (WGS) entry which is preliminary data.</text>
</comment>
<feature type="domain" description="4Fe-4S ferredoxin-type" evidence="6">
    <location>
        <begin position="212"/>
        <end position="240"/>
    </location>
</feature>
<dbReference type="InterPro" id="IPR050572">
    <property type="entry name" value="Fe-S_Ferredoxin"/>
</dbReference>
<keyword evidence="1" id="KW-0004">4Fe-4S</keyword>
<dbReference type="NCBIfam" id="NF038196">
    <property type="entry name" value="ferrodoxin_EFR1"/>
    <property type="match status" value="1"/>
</dbReference>
<reference evidence="10" key="2">
    <citation type="submission" date="2018-05" db="EMBL/GenBank/DDBJ databases">
        <title>Genome Sequencing of selected type strains of the family Eggerthellaceae.</title>
        <authorList>
            <person name="Danylec N."/>
            <person name="Stoll D.A."/>
            <person name="Doetsch A."/>
            <person name="Huch M."/>
        </authorList>
    </citation>
    <scope>NUCLEOTIDE SEQUENCE [LARGE SCALE GENOMIC DNA]</scope>
    <source>
        <strain evidence="10">DSM 16107</strain>
    </source>
</reference>
<evidence type="ECO:0000313" key="10">
    <source>
        <dbReference type="Proteomes" id="UP000270112"/>
    </source>
</evidence>
<dbReference type="Pfam" id="PF12724">
    <property type="entry name" value="Flavodoxin_5"/>
    <property type="match status" value="1"/>
</dbReference>
<dbReference type="Proteomes" id="UP000270112">
    <property type="component" value="Unassembled WGS sequence"/>
</dbReference>
<reference evidence="8" key="3">
    <citation type="journal article" date="2019" name="Microbiol. Resour. Announc.">
        <title>Draft Genome Sequences of Type Strains of Gordonibacter faecihominis, Paraeggerthella hongkongensis, Parvibacter caecicola,Slackia equolifaciens, Slackia faecicanis, and Slackia isoflavoniconvertens.</title>
        <authorList>
            <person name="Danylec N."/>
            <person name="Stoll D.A."/>
            <person name="Dotsch A."/>
            <person name="Huch M."/>
        </authorList>
    </citation>
    <scope>NUCLEOTIDE SEQUENCE</scope>
    <source>
        <strain evidence="8">DSM 16107</strain>
    </source>
</reference>
<evidence type="ECO:0000259" key="5">
    <source>
        <dbReference type="PROSITE" id="PS50902"/>
    </source>
</evidence>
<dbReference type="InterPro" id="IPR026816">
    <property type="entry name" value="Flavodoxin_dom"/>
</dbReference>
<dbReference type="PANTHER" id="PTHR43687:SF5">
    <property type="entry name" value="4FE-4S FERREDOXIN-TYPE DOMAIN-CONTAINING PROTEIN"/>
    <property type="match status" value="1"/>
</dbReference>
<dbReference type="InterPro" id="IPR001226">
    <property type="entry name" value="Flavodoxin_CS"/>
</dbReference>
<dbReference type="InterPro" id="IPR017900">
    <property type="entry name" value="4Fe4S_Fe_S_CS"/>
</dbReference>
<sequence length="255" mass="27624">MILYYSATGNTRHVAHRLAEAFDDQAVSILDAQSDGRRSFELAAGETLGIVTPTYFMGLPTLMSDFLDTLELHTADDTPYAYLIITFGNFSGTVRSSTAAALRAKGIPLAAAFGVRMVDTWTPVFDVSNQERNERVTRAADTAVDDIVAAVRTRATGSHRVRTGPPLVGSLMHASWKSKRSTRPFFVESTCIGCGLCAKTCPVSAIRMEDGMPTWVADTCAQCLSCLHRCPVFAIQHGPKTKGHGQWVHPDEASA</sequence>
<dbReference type="AlphaFoldDB" id="A0A3N0IYC9"/>
<feature type="domain" description="Flavodoxin-like" evidence="5">
    <location>
        <begin position="1"/>
        <end position="148"/>
    </location>
</feature>
<reference evidence="7 9" key="1">
    <citation type="journal article" date="2018" name="Elife">
        <title>Discovery and characterization of a prevalent human gut bacterial enzyme sufficient for the inactivation of a family of plant toxins.</title>
        <authorList>
            <person name="Koppel N."/>
            <person name="Bisanz J.E."/>
            <person name="Pandelia M.E."/>
            <person name="Turnbaugh P.J."/>
            <person name="Balskus E.P."/>
        </authorList>
    </citation>
    <scope>NUCLEOTIDE SEQUENCE [LARGE SCALE GENOMIC DNA]</scope>
    <source>
        <strain evidence="7 9">DSM 16107</strain>
    </source>
</reference>
<dbReference type="SUPFAM" id="SSF54862">
    <property type="entry name" value="4Fe-4S ferredoxins"/>
    <property type="match status" value="1"/>
</dbReference>
<dbReference type="GO" id="GO:0009055">
    <property type="term" value="F:electron transfer activity"/>
    <property type="evidence" value="ECO:0007669"/>
    <property type="project" value="InterPro"/>
</dbReference>
<dbReference type="Gene3D" id="3.40.50.360">
    <property type="match status" value="1"/>
</dbReference>
<dbReference type="Pfam" id="PF14697">
    <property type="entry name" value="Fer4_21"/>
    <property type="match status" value="1"/>
</dbReference>
<keyword evidence="2" id="KW-0479">Metal-binding</keyword>
<accession>A0A3N0IYC9</accession>
<keyword evidence="9" id="KW-1185">Reference proteome</keyword>
<dbReference type="GO" id="GO:0010181">
    <property type="term" value="F:FMN binding"/>
    <property type="evidence" value="ECO:0007669"/>
    <property type="project" value="InterPro"/>
</dbReference>
<feature type="domain" description="4Fe-4S ferredoxin-type" evidence="6">
    <location>
        <begin position="182"/>
        <end position="211"/>
    </location>
</feature>
<evidence type="ECO:0000256" key="3">
    <source>
        <dbReference type="ARBA" id="ARBA00023004"/>
    </source>
</evidence>
<evidence type="ECO:0000256" key="4">
    <source>
        <dbReference type="ARBA" id="ARBA00023014"/>
    </source>
</evidence>